<evidence type="ECO:0000313" key="3">
    <source>
        <dbReference type="Proteomes" id="UP000386466"/>
    </source>
</evidence>
<name>A0A485MI97_LYNPA</name>
<evidence type="ECO:0000313" key="2">
    <source>
        <dbReference type="EMBL" id="VFV20591.1"/>
    </source>
</evidence>
<feature type="region of interest" description="Disordered" evidence="1">
    <location>
        <begin position="37"/>
        <end position="64"/>
    </location>
</feature>
<accession>A0A485MI97</accession>
<dbReference type="GO" id="GO:0043025">
    <property type="term" value="C:neuronal cell body"/>
    <property type="evidence" value="ECO:0007669"/>
    <property type="project" value="TreeGrafter"/>
</dbReference>
<dbReference type="GO" id="GO:0003729">
    <property type="term" value="F:mRNA binding"/>
    <property type="evidence" value="ECO:0007669"/>
    <property type="project" value="TreeGrafter"/>
</dbReference>
<dbReference type="GO" id="GO:0035418">
    <property type="term" value="P:protein localization to synapse"/>
    <property type="evidence" value="ECO:0007669"/>
    <property type="project" value="TreeGrafter"/>
</dbReference>
<reference evidence="2 3" key="1">
    <citation type="submission" date="2019-01" db="EMBL/GenBank/DDBJ databases">
        <authorList>
            <person name="Alioto T."/>
            <person name="Alioto T."/>
        </authorList>
    </citation>
    <scope>NUCLEOTIDE SEQUENCE [LARGE SCALE GENOMIC DNA]</scope>
</reference>
<dbReference type="PANTHER" id="PTHR46054:SF1">
    <property type="entry name" value="DOUBLE-STRANDED RNA-BINDING PROTEIN STAUFEN HOMOLOG 2"/>
    <property type="match status" value="1"/>
</dbReference>
<dbReference type="GO" id="GO:0098964">
    <property type="term" value="P:anterograde dendritic transport of messenger ribonucleoprotein complex"/>
    <property type="evidence" value="ECO:0007669"/>
    <property type="project" value="TreeGrafter"/>
</dbReference>
<gene>
    <name evidence="2" type="ORF">LYPA_23C019408</name>
</gene>
<dbReference type="AlphaFoldDB" id="A0A485MI97"/>
<dbReference type="GO" id="GO:0032839">
    <property type="term" value="C:dendrite cytoplasm"/>
    <property type="evidence" value="ECO:0007669"/>
    <property type="project" value="GOC"/>
</dbReference>
<dbReference type="GO" id="GO:0005886">
    <property type="term" value="C:plasma membrane"/>
    <property type="evidence" value="ECO:0007669"/>
    <property type="project" value="TreeGrafter"/>
</dbReference>
<sequence length="64" mass="6923">MEPRAALSALKQFSEQGLDPMEGAMNIEKGSLEKQAQHLGEKADNNQTHPGSIAQDCKKSKSVI</sequence>
<dbReference type="Proteomes" id="UP000386466">
    <property type="component" value="Unassembled WGS sequence"/>
</dbReference>
<dbReference type="GO" id="GO:0010494">
    <property type="term" value="C:cytoplasmic stress granule"/>
    <property type="evidence" value="ECO:0007669"/>
    <property type="project" value="TreeGrafter"/>
</dbReference>
<organism evidence="2 3">
    <name type="scientific">Lynx pardinus</name>
    <name type="common">Iberian lynx</name>
    <name type="synonym">Felis pardina</name>
    <dbReference type="NCBI Taxonomy" id="191816"/>
    <lineage>
        <taxon>Eukaryota</taxon>
        <taxon>Metazoa</taxon>
        <taxon>Chordata</taxon>
        <taxon>Craniata</taxon>
        <taxon>Vertebrata</taxon>
        <taxon>Euteleostomi</taxon>
        <taxon>Mammalia</taxon>
        <taxon>Eutheria</taxon>
        <taxon>Laurasiatheria</taxon>
        <taxon>Carnivora</taxon>
        <taxon>Feliformia</taxon>
        <taxon>Felidae</taxon>
        <taxon>Felinae</taxon>
        <taxon>Lynx</taxon>
    </lineage>
</organism>
<dbReference type="GO" id="GO:0007281">
    <property type="term" value="P:germ cell development"/>
    <property type="evidence" value="ECO:0007669"/>
    <property type="project" value="TreeGrafter"/>
</dbReference>
<protein>
    <submittedName>
        <fullName evidence="2">Double-stranded rna-binding protein</fullName>
    </submittedName>
</protein>
<dbReference type="GO" id="GO:0008298">
    <property type="term" value="P:intracellular mRNA localization"/>
    <property type="evidence" value="ECO:0007669"/>
    <property type="project" value="TreeGrafter"/>
</dbReference>
<dbReference type="GO" id="GO:0003725">
    <property type="term" value="F:double-stranded RNA binding"/>
    <property type="evidence" value="ECO:0007669"/>
    <property type="project" value="TreeGrafter"/>
</dbReference>
<keyword evidence="3" id="KW-1185">Reference proteome</keyword>
<dbReference type="PANTHER" id="PTHR46054">
    <property type="entry name" value="MATERNAL EFFECT PROTEIN STAUFEN"/>
    <property type="match status" value="1"/>
</dbReference>
<dbReference type="InterPro" id="IPR051740">
    <property type="entry name" value="DRBM-containing_protein"/>
</dbReference>
<dbReference type="EMBL" id="CAAGRJ010002677">
    <property type="protein sequence ID" value="VFV20591.1"/>
    <property type="molecule type" value="Genomic_DNA"/>
</dbReference>
<evidence type="ECO:0000256" key="1">
    <source>
        <dbReference type="SAM" id="MobiDB-lite"/>
    </source>
</evidence>
<proteinExistence type="predicted"/>